<evidence type="ECO:0000256" key="3">
    <source>
        <dbReference type="PROSITE-ProRule" id="PRU00221"/>
    </source>
</evidence>
<evidence type="ECO:0000313" key="4">
    <source>
        <dbReference type="EMBL" id="CAD8103122.1"/>
    </source>
</evidence>
<evidence type="ECO:0000256" key="2">
    <source>
        <dbReference type="ARBA" id="ARBA00022737"/>
    </source>
</evidence>
<dbReference type="EMBL" id="CAJJDM010000123">
    <property type="protein sequence ID" value="CAD8103122.1"/>
    <property type="molecule type" value="Genomic_DNA"/>
</dbReference>
<dbReference type="InterPro" id="IPR050459">
    <property type="entry name" value="WD_repeat_RBAP46/RBAP48/MSI1"/>
</dbReference>
<dbReference type="Proteomes" id="UP000688137">
    <property type="component" value="Unassembled WGS sequence"/>
</dbReference>
<organism evidence="4 5">
    <name type="scientific">Paramecium primaurelia</name>
    <dbReference type="NCBI Taxonomy" id="5886"/>
    <lineage>
        <taxon>Eukaryota</taxon>
        <taxon>Sar</taxon>
        <taxon>Alveolata</taxon>
        <taxon>Ciliophora</taxon>
        <taxon>Intramacronucleata</taxon>
        <taxon>Oligohymenophorea</taxon>
        <taxon>Peniculida</taxon>
        <taxon>Parameciidae</taxon>
        <taxon>Paramecium</taxon>
    </lineage>
</organism>
<gene>
    <name evidence="4" type="ORF">PPRIM_AZ9-3.1.T1200045</name>
</gene>
<evidence type="ECO:0000313" key="5">
    <source>
        <dbReference type="Proteomes" id="UP000688137"/>
    </source>
</evidence>
<feature type="repeat" description="WD" evidence="3">
    <location>
        <begin position="113"/>
        <end position="154"/>
    </location>
</feature>
<dbReference type="InterPro" id="IPR001680">
    <property type="entry name" value="WD40_rpt"/>
</dbReference>
<name>A0A8S1PIL9_PARPR</name>
<protein>
    <submittedName>
        <fullName evidence="4">Uncharacterized protein</fullName>
    </submittedName>
</protein>
<proteinExistence type="predicted"/>
<reference evidence="4" key="1">
    <citation type="submission" date="2021-01" db="EMBL/GenBank/DDBJ databases">
        <authorList>
            <consortium name="Genoscope - CEA"/>
            <person name="William W."/>
        </authorList>
    </citation>
    <scope>NUCLEOTIDE SEQUENCE</scope>
</reference>
<dbReference type="SMART" id="SM00320">
    <property type="entry name" value="WD40"/>
    <property type="match status" value="5"/>
</dbReference>
<evidence type="ECO:0000256" key="1">
    <source>
        <dbReference type="ARBA" id="ARBA00022574"/>
    </source>
</evidence>
<dbReference type="PANTHER" id="PTHR22850">
    <property type="entry name" value="WD40 REPEAT FAMILY"/>
    <property type="match status" value="1"/>
</dbReference>
<keyword evidence="5" id="KW-1185">Reference proteome</keyword>
<keyword evidence="1 3" id="KW-0853">WD repeat</keyword>
<accession>A0A8S1PIL9</accession>
<keyword evidence="2" id="KW-0677">Repeat</keyword>
<dbReference type="Pfam" id="PF00400">
    <property type="entry name" value="WD40"/>
    <property type="match status" value="3"/>
</dbReference>
<dbReference type="AlphaFoldDB" id="A0A8S1PIL9"/>
<sequence>MNYLTPKQQKWRQIGPCITDFTYENNIDWPVTSCKWGPIVQESKEYIRQKVYFAIKTDGIYDEVTNIWKQTPCQLIVATVDIPQVKYQINHQVTFVFQQLQFYKNPHLKIRQIIVHPGDVNIIKCNTTQKLIATKSDNSNVLVWDVTKHKNQQNPKDPHAGIPEIYLMGHSQQGHSTALDWSQEYKLGSGGKDCKILLWDINDYQTRLSTSSIFTNKRELSNICGNDSIKLDKRTVLTGHQAEVVDMSFNKYQTDQLVSCCQNRQIICWDQRMDGGKCWSLDEVHKKDIHCVSWSQHDENYIASGSLDGSVHIIDIRKPIGIQEYIKEVDNLSQVYSLQFGPDRNHLTIGSEELYSVNFQTKETTFCYFGHKGSINDFDINEKSPWTYVSTCQEHEYFGGGCLHIYRLLDLVYLNEEEAYQQLNN</sequence>
<dbReference type="PROSITE" id="PS50082">
    <property type="entry name" value="WD_REPEATS_2"/>
    <property type="match status" value="1"/>
</dbReference>
<comment type="caution">
    <text evidence="4">The sequence shown here is derived from an EMBL/GenBank/DDBJ whole genome shotgun (WGS) entry which is preliminary data.</text>
</comment>